<dbReference type="GO" id="GO:0007417">
    <property type="term" value="P:central nervous system development"/>
    <property type="evidence" value="ECO:0007669"/>
    <property type="project" value="TreeGrafter"/>
</dbReference>
<keyword evidence="3" id="KW-0677">Repeat</keyword>
<dbReference type="GO" id="GO:0015629">
    <property type="term" value="C:actin cytoskeleton"/>
    <property type="evidence" value="ECO:0007669"/>
    <property type="project" value="TreeGrafter"/>
</dbReference>
<evidence type="ECO:0000256" key="1">
    <source>
        <dbReference type="ARBA" id="ARBA00008418"/>
    </source>
</evidence>
<proteinExistence type="inferred from homology"/>
<evidence type="ECO:0000256" key="3">
    <source>
        <dbReference type="ARBA" id="ARBA00022737"/>
    </source>
</evidence>
<dbReference type="Proteomes" id="UP000575874">
    <property type="component" value="Unassembled WGS sequence"/>
</dbReference>
<dbReference type="GO" id="GO:0030031">
    <property type="term" value="P:cell projection assembly"/>
    <property type="evidence" value="ECO:0007669"/>
    <property type="project" value="TreeGrafter"/>
</dbReference>
<dbReference type="FunFam" id="3.40.20.10:FF:000040">
    <property type="entry name" value="macrophage-capping protein-like isoform X1"/>
    <property type="match status" value="1"/>
</dbReference>
<keyword evidence="4" id="KW-0009">Actin-binding</keyword>
<name>A0A7K7CMV5_APHCE</name>
<feature type="domain" description="Gelsolin-like" evidence="5">
    <location>
        <begin position="28"/>
        <end position="103"/>
    </location>
</feature>
<dbReference type="Pfam" id="PF00626">
    <property type="entry name" value="Gelsolin"/>
    <property type="match status" value="3"/>
</dbReference>
<gene>
    <name evidence="6" type="primary">Capg</name>
    <name evidence="6" type="ORF">APHCOE_R09954</name>
</gene>
<dbReference type="PANTHER" id="PTHR11977">
    <property type="entry name" value="VILLIN"/>
    <property type="match status" value="1"/>
</dbReference>
<keyword evidence="2" id="KW-0117">Actin capping</keyword>
<comment type="similarity">
    <text evidence="1">Belongs to the villin/gelsolin family.</text>
</comment>
<evidence type="ECO:0000259" key="5">
    <source>
        <dbReference type="Pfam" id="PF00626"/>
    </source>
</evidence>
<dbReference type="PANTHER" id="PTHR11977:SF127">
    <property type="entry name" value="MACROPHAGE-CAPPING PROTEIN"/>
    <property type="match status" value="1"/>
</dbReference>
<dbReference type="AlphaFoldDB" id="A0A7K7CMV5"/>
<feature type="non-terminal residue" evidence="6">
    <location>
        <position position="518"/>
    </location>
</feature>
<dbReference type="EMBL" id="VZSI01000231">
    <property type="protein sequence ID" value="NWY21607.1"/>
    <property type="molecule type" value="Genomic_DNA"/>
</dbReference>
<feature type="domain" description="Gelsolin-like" evidence="5">
    <location>
        <begin position="258"/>
        <end position="324"/>
    </location>
</feature>
<dbReference type="SUPFAM" id="SSF55753">
    <property type="entry name" value="Actin depolymerizing proteins"/>
    <property type="match status" value="3"/>
</dbReference>
<keyword evidence="7" id="KW-1185">Reference proteome</keyword>
<organism evidence="6 7">
    <name type="scientific">Aphelocoma coerulescens</name>
    <name type="common">Florida scrub-jay</name>
    <name type="synonym">Corvus coerulescens</name>
    <dbReference type="NCBI Taxonomy" id="39617"/>
    <lineage>
        <taxon>Eukaryota</taxon>
        <taxon>Metazoa</taxon>
        <taxon>Chordata</taxon>
        <taxon>Craniata</taxon>
        <taxon>Vertebrata</taxon>
        <taxon>Euteleostomi</taxon>
        <taxon>Archelosauria</taxon>
        <taxon>Archosauria</taxon>
        <taxon>Dinosauria</taxon>
        <taxon>Saurischia</taxon>
        <taxon>Theropoda</taxon>
        <taxon>Coelurosauria</taxon>
        <taxon>Aves</taxon>
        <taxon>Neognathae</taxon>
        <taxon>Neoaves</taxon>
        <taxon>Telluraves</taxon>
        <taxon>Australaves</taxon>
        <taxon>Passeriformes</taxon>
        <taxon>Corvoidea</taxon>
        <taxon>Corvidae</taxon>
        <taxon>Aphelocoma</taxon>
    </lineage>
</organism>
<dbReference type="GO" id="GO:0005737">
    <property type="term" value="C:cytoplasm"/>
    <property type="evidence" value="ECO:0007669"/>
    <property type="project" value="TreeGrafter"/>
</dbReference>
<evidence type="ECO:0000256" key="4">
    <source>
        <dbReference type="ARBA" id="ARBA00023203"/>
    </source>
</evidence>
<evidence type="ECO:0000313" key="6">
    <source>
        <dbReference type="EMBL" id="NWY21607.1"/>
    </source>
</evidence>
<dbReference type="InterPro" id="IPR029006">
    <property type="entry name" value="ADF-H/Gelsolin-like_dom_sf"/>
</dbReference>
<dbReference type="GO" id="GO:0051015">
    <property type="term" value="F:actin filament binding"/>
    <property type="evidence" value="ECO:0007669"/>
    <property type="project" value="InterPro"/>
</dbReference>
<feature type="domain" description="Gelsolin-like" evidence="5">
    <location>
        <begin position="144"/>
        <end position="215"/>
    </location>
</feature>
<dbReference type="GO" id="GO:0005546">
    <property type="term" value="F:phosphatidylinositol-4,5-bisphosphate binding"/>
    <property type="evidence" value="ECO:0007669"/>
    <property type="project" value="TreeGrafter"/>
</dbReference>
<dbReference type="GO" id="GO:0051014">
    <property type="term" value="P:actin filament severing"/>
    <property type="evidence" value="ECO:0007669"/>
    <property type="project" value="TreeGrafter"/>
</dbReference>
<dbReference type="Gene3D" id="3.40.20.10">
    <property type="entry name" value="Severin"/>
    <property type="match status" value="3"/>
</dbReference>
<dbReference type="PRINTS" id="PR00597">
    <property type="entry name" value="GELSOLIN"/>
</dbReference>
<comment type="caution">
    <text evidence="6">The sequence shown here is derived from an EMBL/GenBank/DDBJ whole genome shotgun (WGS) entry which is preliminary data.</text>
</comment>
<feature type="non-terminal residue" evidence="6">
    <location>
        <position position="1"/>
    </location>
</feature>
<dbReference type="GO" id="GO:0008154">
    <property type="term" value="P:actin polymerization or depolymerization"/>
    <property type="evidence" value="ECO:0007669"/>
    <property type="project" value="TreeGrafter"/>
</dbReference>
<dbReference type="CDD" id="cd11289">
    <property type="entry name" value="gelsolin_S2_like"/>
    <property type="match status" value="1"/>
</dbReference>
<dbReference type="InterPro" id="IPR007122">
    <property type="entry name" value="Villin/Gelsolin"/>
</dbReference>
<sequence>LPHSGSPFGPGATRPGLHVWRVEQLRPVEVPEATLGVFFSGDAYLVLHNGPEEQSHLHLWMGRDSSQDERGACALLSTQLSSLLGERPVTHREVQGNESDLFMDYFPRGLTYQEGGVASAFNRACPGPGPEPKLYQVKGKRKIRASQRDPSWASFNTGDCFLLDLGQTLFIWYGARSNVLERSRAQELAAAIRDSERGGKARLEIVADGEEPPEMVQVLGPKPPLQEGSPEEDVVADQRNTEAAVSDATGRMDLTQVATSSPFSQSLLCPDDCFVLDNGAGGMVFVWKGRKANEQERQAALRVAEEVIARMGHPPQTQVGAGGEGCPGAGMRGITPSQSLSPPCPCPDSPCHLYCCDIPVPLATLCPCQAHLHAIPKPTSSLSLCHSHAHTIPKPLPSSSPCQSFTSLYHAHVHPIPKPVTPALCMTMPCHPRPFVHSMPTSSLSIPLPFSCPWHFLPHSHACPVPCPCHVLFVTSPSPCHPSLLTMPKPMSSLPLCHPITPIPLPTPCLSPSPSLHH</sequence>
<accession>A0A7K7CMV5</accession>
<protein>
    <submittedName>
        <fullName evidence="6">CAPG protein</fullName>
    </submittedName>
</protein>
<dbReference type="GO" id="GO:0051016">
    <property type="term" value="P:barbed-end actin filament capping"/>
    <property type="evidence" value="ECO:0007669"/>
    <property type="project" value="TreeGrafter"/>
</dbReference>
<dbReference type="FunFam" id="3.40.20.10:FF:000043">
    <property type="entry name" value="macrophage-capping protein-like isoform X2"/>
    <property type="match status" value="1"/>
</dbReference>
<dbReference type="InterPro" id="IPR007123">
    <property type="entry name" value="Gelsolin-like_dom"/>
</dbReference>
<reference evidence="6 7" key="1">
    <citation type="submission" date="2019-09" db="EMBL/GenBank/DDBJ databases">
        <title>Bird 10,000 Genomes (B10K) Project - Family phase.</title>
        <authorList>
            <person name="Zhang G."/>
        </authorList>
    </citation>
    <scope>NUCLEOTIDE SEQUENCE [LARGE SCALE GENOMIC DNA]</scope>
    <source>
        <strain evidence="6">OUT-0022</strain>
        <tissue evidence="6">Blood</tissue>
    </source>
</reference>
<evidence type="ECO:0000256" key="2">
    <source>
        <dbReference type="ARBA" id="ARBA00022467"/>
    </source>
</evidence>
<dbReference type="SMART" id="SM00262">
    <property type="entry name" value="GEL"/>
    <property type="match status" value="3"/>
</dbReference>
<evidence type="ECO:0000313" key="7">
    <source>
        <dbReference type="Proteomes" id="UP000575874"/>
    </source>
</evidence>